<organism evidence="7 8">
    <name type="scientific">Devosia limi DSM 17137</name>
    <dbReference type="NCBI Taxonomy" id="1121477"/>
    <lineage>
        <taxon>Bacteria</taxon>
        <taxon>Pseudomonadati</taxon>
        <taxon>Pseudomonadota</taxon>
        <taxon>Alphaproteobacteria</taxon>
        <taxon>Hyphomicrobiales</taxon>
        <taxon>Devosiaceae</taxon>
        <taxon>Devosia</taxon>
    </lineage>
</organism>
<dbReference type="Proteomes" id="UP000184533">
    <property type="component" value="Unassembled WGS sequence"/>
</dbReference>
<dbReference type="RefSeq" id="WP_052950709.1">
    <property type="nucleotide sequence ID" value="NZ_FQVC01000001.1"/>
</dbReference>
<feature type="domain" description="Solute-binding protein family 5" evidence="6">
    <location>
        <begin position="71"/>
        <end position="447"/>
    </location>
</feature>
<dbReference type="Gene3D" id="3.40.190.10">
    <property type="entry name" value="Periplasmic binding protein-like II"/>
    <property type="match status" value="1"/>
</dbReference>
<dbReference type="Pfam" id="PF00496">
    <property type="entry name" value="SBP_bac_5"/>
    <property type="match status" value="1"/>
</dbReference>
<feature type="signal peptide" evidence="5">
    <location>
        <begin position="1"/>
        <end position="26"/>
    </location>
</feature>
<keyword evidence="3" id="KW-0813">Transport</keyword>
<evidence type="ECO:0000256" key="2">
    <source>
        <dbReference type="ARBA" id="ARBA00005695"/>
    </source>
</evidence>
<dbReference type="PIRSF" id="PIRSF002741">
    <property type="entry name" value="MppA"/>
    <property type="match status" value="1"/>
</dbReference>
<evidence type="ECO:0000313" key="7">
    <source>
        <dbReference type="EMBL" id="SHE41821.1"/>
    </source>
</evidence>
<feature type="chain" id="PRO_5009907493" evidence="5">
    <location>
        <begin position="27"/>
        <end position="538"/>
    </location>
</feature>
<evidence type="ECO:0000259" key="6">
    <source>
        <dbReference type="Pfam" id="PF00496"/>
    </source>
</evidence>
<dbReference type="SUPFAM" id="SSF53850">
    <property type="entry name" value="Periplasmic binding protein-like II"/>
    <property type="match status" value="1"/>
</dbReference>
<dbReference type="InterPro" id="IPR039424">
    <property type="entry name" value="SBP_5"/>
</dbReference>
<dbReference type="GO" id="GO:0015833">
    <property type="term" value="P:peptide transport"/>
    <property type="evidence" value="ECO:0007669"/>
    <property type="project" value="TreeGrafter"/>
</dbReference>
<protein>
    <submittedName>
        <fullName evidence="7">Oligopeptide transport system substrate-binding protein</fullName>
    </submittedName>
</protein>
<dbReference type="FunFam" id="3.90.76.10:FF:000001">
    <property type="entry name" value="Oligopeptide ABC transporter substrate-binding protein"/>
    <property type="match status" value="1"/>
</dbReference>
<dbReference type="Gene3D" id="3.10.105.10">
    <property type="entry name" value="Dipeptide-binding Protein, Domain 3"/>
    <property type="match status" value="1"/>
</dbReference>
<dbReference type="Gene3D" id="3.90.76.10">
    <property type="entry name" value="Dipeptide-binding Protein, Domain 1"/>
    <property type="match status" value="1"/>
</dbReference>
<dbReference type="InterPro" id="IPR000914">
    <property type="entry name" value="SBP_5_dom"/>
</dbReference>
<dbReference type="EMBL" id="FQVC01000001">
    <property type="protein sequence ID" value="SHE41821.1"/>
    <property type="molecule type" value="Genomic_DNA"/>
</dbReference>
<name>A0A1M4TBI5_9HYPH</name>
<dbReference type="GO" id="GO:1904680">
    <property type="term" value="F:peptide transmembrane transporter activity"/>
    <property type="evidence" value="ECO:0007669"/>
    <property type="project" value="TreeGrafter"/>
</dbReference>
<sequence length="538" mass="59027">MKFAQILKATATAGVIAMAMTGGASAITLNMMNGSEPGSIDPHKASGDWENRIIGDYIEGLMAEDANADAIPGQAESYTVSDDGLVYTFKLRPGIVWSDGVPVTAGDFVFAFQRLFDPKTASDYAYLQFPILNGSEISDGSITDFSQLGVKAIDDTTVEITLEGPTPYFLQALTHYTAYPVPKHVIDKVGDGWTKVENIVSNGPYTIKEWVPGSYIKSVKSDTYYDAANVNIDEVNYFVQDDLAAALARYRAGEYDILTDIPSDQAEWIKTNLPGQDFFAPFLGVYYYVINQEKAPFDNADLRKALSMTINRDVIGPDVLGTGELPAYGWVPEGTANYEGVDPYQPSWIGLSYEERVAEAKGIMEGLGYTAATPLTLQLKYNTNDNHQRVAVAIASMWEQIGVKAELFNSETAVHYDSLRAGDFEVGRAGWLLDYSDPSNTLDLLTTGIMQDGAMNWGNNYGRYSNDEFDGLMKSAASENDLAARAKMLGDAEKIAMDETGAIPIYWYIAQNVVTPTITGFQNNAKDIHRTRWLSKAE</sequence>
<evidence type="ECO:0000256" key="4">
    <source>
        <dbReference type="ARBA" id="ARBA00022729"/>
    </source>
</evidence>
<reference evidence="7 8" key="1">
    <citation type="submission" date="2016-11" db="EMBL/GenBank/DDBJ databases">
        <authorList>
            <person name="Jaros S."/>
            <person name="Januszkiewicz K."/>
            <person name="Wedrychowicz H."/>
        </authorList>
    </citation>
    <scope>NUCLEOTIDE SEQUENCE [LARGE SCALE GENOMIC DNA]</scope>
    <source>
        <strain evidence="7 8">DSM 17137</strain>
    </source>
</reference>
<gene>
    <name evidence="7" type="ORF">SAMN02745223_00327</name>
</gene>
<dbReference type="AlphaFoldDB" id="A0A1M4TBI5"/>
<dbReference type="GO" id="GO:0043190">
    <property type="term" value="C:ATP-binding cassette (ABC) transporter complex"/>
    <property type="evidence" value="ECO:0007669"/>
    <property type="project" value="InterPro"/>
</dbReference>
<comment type="subcellular location">
    <subcellularLocation>
        <location evidence="1">Periplasm</location>
    </subcellularLocation>
</comment>
<proteinExistence type="inferred from homology"/>
<evidence type="ECO:0000256" key="1">
    <source>
        <dbReference type="ARBA" id="ARBA00004418"/>
    </source>
</evidence>
<evidence type="ECO:0000256" key="5">
    <source>
        <dbReference type="SAM" id="SignalP"/>
    </source>
</evidence>
<dbReference type="GO" id="GO:0030288">
    <property type="term" value="C:outer membrane-bounded periplasmic space"/>
    <property type="evidence" value="ECO:0007669"/>
    <property type="project" value="TreeGrafter"/>
</dbReference>
<accession>A0A1M4TBI5</accession>
<evidence type="ECO:0000256" key="3">
    <source>
        <dbReference type="ARBA" id="ARBA00022448"/>
    </source>
</evidence>
<dbReference type="PANTHER" id="PTHR30290">
    <property type="entry name" value="PERIPLASMIC BINDING COMPONENT OF ABC TRANSPORTER"/>
    <property type="match status" value="1"/>
</dbReference>
<comment type="similarity">
    <text evidence="2">Belongs to the bacterial solute-binding protein 5 family.</text>
</comment>
<keyword evidence="4 5" id="KW-0732">Signal</keyword>
<dbReference type="CDD" id="cd08504">
    <property type="entry name" value="PBP2_OppA"/>
    <property type="match status" value="1"/>
</dbReference>
<dbReference type="InterPro" id="IPR030678">
    <property type="entry name" value="Peptide/Ni-bd"/>
</dbReference>
<evidence type="ECO:0000313" key="8">
    <source>
        <dbReference type="Proteomes" id="UP000184533"/>
    </source>
</evidence>
<dbReference type="PANTHER" id="PTHR30290:SF10">
    <property type="entry name" value="PERIPLASMIC OLIGOPEPTIDE-BINDING PROTEIN-RELATED"/>
    <property type="match status" value="1"/>
</dbReference>